<evidence type="ECO:0000256" key="2">
    <source>
        <dbReference type="SAM" id="SignalP"/>
    </source>
</evidence>
<evidence type="ECO:0000256" key="1">
    <source>
        <dbReference type="ARBA" id="ARBA00035112"/>
    </source>
</evidence>
<dbReference type="Pfam" id="PF11807">
    <property type="entry name" value="UstYa"/>
    <property type="match status" value="1"/>
</dbReference>
<feature type="signal peptide" evidence="2">
    <location>
        <begin position="1"/>
        <end position="21"/>
    </location>
</feature>
<evidence type="ECO:0000313" key="3">
    <source>
        <dbReference type="EMBL" id="EFY93828.1"/>
    </source>
</evidence>
<keyword evidence="2" id="KW-0732">Signal</keyword>
<dbReference type="EMBL" id="GL698470">
    <property type="protein sequence ID" value="EFY93828.1"/>
    <property type="molecule type" value="Genomic_DNA"/>
</dbReference>
<feature type="chain" id="PRO_5003235094" description="Secreted protein" evidence="2">
    <location>
        <begin position="22"/>
        <end position="266"/>
    </location>
</feature>
<sequence>MLKLTAVSSALALFFAVHVQAAPVSSGSDISLIQNRGSTDWQDTLSNDTRRRLHLARQHLDDKSIPAQAFRNDTIMCCQGRHPQTKQCRRFREEMYTRGGTMYWVSAQQRSNTKYDSVLNRDNLALGAIERINIAHRTLGQPELIQEEIKEDKQLGDEYISEYWNSSIRYGGFWTSDQVKDEPDFIEGGQANGFGFTQSTFHKLHRLVNLRMMLAGHITGNGDKMTRDMNVHAMHCLEYVRGRELMNPDLNEEPTDTVDYKSMGIH</sequence>
<dbReference type="OMA" id="FRNDTIM"/>
<reference evidence="3 4" key="1">
    <citation type="journal article" date="2011" name="PLoS Genet.">
        <title>Genome sequencing and comparative transcriptomics of the model entomopathogenic fungi Metarhizium anisopliae and M. acridum.</title>
        <authorList>
            <person name="Gao Q."/>
            <person name="Jin K."/>
            <person name="Ying S.H."/>
            <person name="Zhang Y."/>
            <person name="Xiao G."/>
            <person name="Shang Y."/>
            <person name="Duan Z."/>
            <person name="Hu X."/>
            <person name="Xie X.Q."/>
            <person name="Zhou G."/>
            <person name="Peng G."/>
            <person name="Luo Z."/>
            <person name="Huang W."/>
            <person name="Wang B."/>
            <person name="Fang W."/>
            <person name="Wang S."/>
            <person name="Zhong Y."/>
            <person name="Ma L.J."/>
            <person name="St Leger R.J."/>
            <person name="Zhao G.P."/>
            <person name="Pei Y."/>
            <person name="Feng M.G."/>
            <person name="Xia Y."/>
            <person name="Wang C."/>
        </authorList>
    </citation>
    <scope>NUCLEOTIDE SEQUENCE [LARGE SCALE GENOMIC DNA]</scope>
    <source>
        <strain evidence="3 4">CQMa 102</strain>
    </source>
</reference>
<name>E9DRF0_METAQ</name>
<accession>E9DRF0</accession>
<dbReference type="HOGENOM" id="CLU_937148_0_0_1"/>
<proteinExistence type="inferred from homology"/>
<dbReference type="AlphaFoldDB" id="E9DRF0"/>
<comment type="similarity">
    <text evidence="1">Belongs to the ustYa family.</text>
</comment>
<evidence type="ECO:0000313" key="4">
    <source>
        <dbReference type="Proteomes" id="UP000002499"/>
    </source>
</evidence>
<evidence type="ECO:0008006" key="5">
    <source>
        <dbReference type="Google" id="ProtNLM"/>
    </source>
</evidence>
<gene>
    <name evidence="3" type="ORF">MAC_00319</name>
</gene>
<dbReference type="InterPro" id="IPR021765">
    <property type="entry name" value="UstYa-like"/>
</dbReference>
<dbReference type="OrthoDB" id="3687641at2759"/>
<keyword evidence="4" id="KW-1185">Reference proteome</keyword>
<dbReference type="InParanoid" id="E9DRF0"/>
<dbReference type="Proteomes" id="UP000002499">
    <property type="component" value="Unassembled WGS sequence"/>
</dbReference>
<dbReference type="eggNOG" id="ENOG502T4JI">
    <property type="taxonomic scope" value="Eukaryota"/>
</dbReference>
<protein>
    <recommendedName>
        <fullName evidence="5">Secreted protein</fullName>
    </recommendedName>
</protein>
<organism evidence="4">
    <name type="scientific">Metarhizium acridum (strain CQMa 102)</name>
    <dbReference type="NCBI Taxonomy" id="655827"/>
    <lineage>
        <taxon>Eukaryota</taxon>
        <taxon>Fungi</taxon>
        <taxon>Dikarya</taxon>
        <taxon>Ascomycota</taxon>
        <taxon>Pezizomycotina</taxon>
        <taxon>Sordariomycetes</taxon>
        <taxon>Hypocreomycetidae</taxon>
        <taxon>Hypocreales</taxon>
        <taxon>Clavicipitaceae</taxon>
        <taxon>Metarhizium</taxon>
    </lineage>
</organism>